<dbReference type="GO" id="GO:0004672">
    <property type="term" value="F:protein kinase activity"/>
    <property type="evidence" value="ECO:0007669"/>
    <property type="project" value="InterPro"/>
</dbReference>
<dbReference type="InterPro" id="IPR011009">
    <property type="entry name" value="Kinase-like_dom_sf"/>
</dbReference>
<dbReference type="RefSeq" id="WP_146583943.1">
    <property type="nucleotide sequence ID" value="NZ_SJPO01000001.1"/>
</dbReference>
<keyword evidence="3" id="KW-0808">Transferase</keyword>
<dbReference type="Pfam" id="PF03109">
    <property type="entry name" value="ABC1"/>
    <property type="match status" value="1"/>
</dbReference>
<comment type="similarity">
    <text evidence="1">Belongs to the protein kinase superfamily. ADCK protein kinase family.</text>
</comment>
<evidence type="ECO:0000259" key="2">
    <source>
        <dbReference type="PROSITE" id="PS50011"/>
    </source>
</evidence>
<dbReference type="PANTHER" id="PTHR10566">
    <property type="entry name" value="CHAPERONE-ACTIVITY OF BC1 COMPLEX CABC1 -RELATED"/>
    <property type="match status" value="1"/>
</dbReference>
<sequence length="556" mass="61579">MKISTIPQLYRNANRWREIVSVLSKYQLAGWLSRFELPIATGLLKDSEGAAISRISHEARIRRAMEELGPAFIKLGQVLSTRPDLVGAALADELVLLQSSAPEDKGDWIRATIEADLCGTLEECFAEFEMTPVASASIGQVHRARLTDGRLVAVKVRHEHIQAQAAVDTDILIGLASLAERLPELKNYRPTAVATEFQRTLLRELDFSHERRRLEQFGEYFCKSDSVCVPAAIPELCSSRVLTAEWLEGRKVSDPELRTNGADLELVARRGAQAFLTMVFEHGVYHADPHPGNLIVLPGDRVGLIDFGMVGRLGDRMREDLEDMISAVVNNDSQMLTSVVTKVGATPPDLDEAALGMDVADFVDHYGSQPISGLDLSGALHELIGIIRRHQIVLPASLAMLLKLMIMLEGTSRKLAPDFSLIEILAPLQRRALMRRFSPVRQARRLRRLFFETERLAETLPRRLGSLLEQVQSGKFDVHLDHRGLEPSVNRLVLGMMTSALFLGSSLMVSHGVLPIRIWPLEGTSAPGLAGVVLSAMLGMRLLRAISKSGRLERRK</sequence>
<proteinExistence type="inferred from homology"/>
<reference evidence="3 4" key="1">
    <citation type="submission" date="2019-02" db="EMBL/GenBank/DDBJ databases">
        <title>Deep-cultivation of Planctomycetes and their phenomic and genomic characterization uncovers novel biology.</title>
        <authorList>
            <person name="Wiegand S."/>
            <person name="Jogler M."/>
            <person name="Boedeker C."/>
            <person name="Pinto D."/>
            <person name="Vollmers J."/>
            <person name="Rivas-Marin E."/>
            <person name="Kohn T."/>
            <person name="Peeters S.H."/>
            <person name="Heuer A."/>
            <person name="Rast P."/>
            <person name="Oberbeckmann S."/>
            <person name="Bunk B."/>
            <person name="Jeske O."/>
            <person name="Meyerdierks A."/>
            <person name="Storesund J.E."/>
            <person name="Kallscheuer N."/>
            <person name="Luecker S."/>
            <person name="Lage O.M."/>
            <person name="Pohl T."/>
            <person name="Merkel B.J."/>
            <person name="Hornburger P."/>
            <person name="Mueller R.-W."/>
            <person name="Bruemmer F."/>
            <person name="Labrenz M."/>
            <person name="Spormann A.M."/>
            <person name="Op Den Camp H."/>
            <person name="Overmann J."/>
            <person name="Amann R."/>
            <person name="Jetten M.S.M."/>
            <person name="Mascher T."/>
            <person name="Medema M.H."/>
            <person name="Devos D.P."/>
            <person name="Kaster A.-K."/>
            <person name="Ovreas L."/>
            <person name="Rohde M."/>
            <person name="Galperin M.Y."/>
            <person name="Jogler C."/>
        </authorList>
    </citation>
    <scope>NUCLEOTIDE SEQUENCE [LARGE SCALE GENOMIC DNA]</scope>
    <source>
        <strain evidence="3 4">Pla123a</strain>
    </source>
</reference>
<dbReference type="InterPro" id="IPR000719">
    <property type="entry name" value="Prot_kinase_dom"/>
</dbReference>
<name>A0A5C5ZE52_9BACT</name>
<dbReference type="SUPFAM" id="SSF56112">
    <property type="entry name" value="Protein kinase-like (PK-like)"/>
    <property type="match status" value="1"/>
</dbReference>
<protein>
    <recommendedName>
        <fullName evidence="2">Protein kinase domain-containing protein</fullName>
    </recommendedName>
</protein>
<feature type="domain" description="Protein kinase" evidence="2">
    <location>
        <begin position="127"/>
        <end position="425"/>
    </location>
</feature>
<keyword evidence="4" id="KW-1185">Reference proteome</keyword>
<organism evidence="3 4">
    <name type="scientific">Posidoniimonas polymericola</name>
    <dbReference type="NCBI Taxonomy" id="2528002"/>
    <lineage>
        <taxon>Bacteria</taxon>
        <taxon>Pseudomonadati</taxon>
        <taxon>Planctomycetota</taxon>
        <taxon>Planctomycetia</taxon>
        <taxon>Pirellulales</taxon>
        <taxon>Lacipirellulaceae</taxon>
        <taxon>Posidoniimonas</taxon>
    </lineage>
</organism>
<dbReference type="AlphaFoldDB" id="A0A5C5ZE52"/>
<evidence type="ECO:0000256" key="1">
    <source>
        <dbReference type="ARBA" id="ARBA00009670"/>
    </source>
</evidence>
<dbReference type="OrthoDB" id="9795390at2"/>
<evidence type="ECO:0000313" key="4">
    <source>
        <dbReference type="Proteomes" id="UP000318478"/>
    </source>
</evidence>
<evidence type="ECO:0000313" key="3">
    <source>
        <dbReference type="EMBL" id="TWT85699.1"/>
    </source>
</evidence>
<accession>A0A5C5ZE52</accession>
<dbReference type="PROSITE" id="PS50011">
    <property type="entry name" value="PROTEIN_KINASE_DOM"/>
    <property type="match status" value="1"/>
</dbReference>
<dbReference type="GO" id="GO:0005524">
    <property type="term" value="F:ATP binding"/>
    <property type="evidence" value="ECO:0007669"/>
    <property type="project" value="InterPro"/>
</dbReference>
<dbReference type="InterPro" id="IPR004147">
    <property type="entry name" value="ABC1_dom"/>
</dbReference>
<gene>
    <name evidence="3" type="primary">ubiB_1</name>
    <name evidence="3" type="ORF">Pla123a_05060</name>
</gene>
<dbReference type="EMBL" id="SJPO01000001">
    <property type="protein sequence ID" value="TWT85699.1"/>
    <property type="molecule type" value="Genomic_DNA"/>
</dbReference>
<dbReference type="PANTHER" id="PTHR10566:SF113">
    <property type="entry name" value="PROTEIN ACTIVITY OF BC1 COMPLEX KINASE 7, CHLOROPLASTIC"/>
    <property type="match status" value="1"/>
</dbReference>
<dbReference type="InterPro" id="IPR050154">
    <property type="entry name" value="UbiB_kinase"/>
</dbReference>
<dbReference type="CDD" id="cd05121">
    <property type="entry name" value="ABC1_ADCK3-like"/>
    <property type="match status" value="1"/>
</dbReference>
<dbReference type="Proteomes" id="UP000318478">
    <property type="component" value="Unassembled WGS sequence"/>
</dbReference>
<comment type="caution">
    <text evidence="3">The sequence shown here is derived from an EMBL/GenBank/DDBJ whole genome shotgun (WGS) entry which is preliminary data.</text>
</comment>